<dbReference type="Pfam" id="PF00533">
    <property type="entry name" value="BRCT"/>
    <property type="match status" value="3"/>
</dbReference>
<keyword evidence="5" id="KW-1185">Reference proteome</keyword>
<proteinExistence type="predicted"/>
<comment type="caution">
    <text evidence="4">The sequence shown here is derived from an EMBL/GenBank/DDBJ whole genome shotgun (WGS) entry which is preliminary data.</text>
</comment>
<evidence type="ECO:0000256" key="1">
    <source>
        <dbReference type="ARBA" id="ARBA00022737"/>
    </source>
</evidence>
<feature type="domain" description="BRCT" evidence="3">
    <location>
        <begin position="670"/>
        <end position="767"/>
    </location>
</feature>
<dbReference type="InterPro" id="IPR059215">
    <property type="entry name" value="BRCT2_TopBP1-like"/>
</dbReference>
<feature type="region of interest" description="Disordered" evidence="2">
    <location>
        <begin position="764"/>
        <end position="805"/>
    </location>
</feature>
<feature type="domain" description="BRCT" evidence="3">
    <location>
        <begin position="371"/>
        <end position="461"/>
    </location>
</feature>
<evidence type="ECO:0000313" key="4">
    <source>
        <dbReference type="EMBL" id="KAJ8920478.1"/>
    </source>
</evidence>
<dbReference type="PANTHER" id="PTHR13561:SF20">
    <property type="entry name" value="DNA TOPOISOMERASE 2-BINDING PROTEIN 1"/>
    <property type="match status" value="1"/>
</dbReference>
<dbReference type="GO" id="GO:0033314">
    <property type="term" value="P:mitotic DNA replication checkpoint signaling"/>
    <property type="evidence" value="ECO:0007669"/>
    <property type="project" value="TreeGrafter"/>
</dbReference>
<dbReference type="Proteomes" id="UP001159042">
    <property type="component" value="Unassembled WGS sequence"/>
</dbReference>
<dbReference type="FunFam" id="3.40.50.10190:FF:000021">
    <property type="entry name" value="DNA topoisomerase II binding protein 1"/>
    <property type="match status" value="1"/>
</dbReference>
<dbReference type="CDD" id="cd17731">
    <property type="entry name" value="BRCT_TopBP1_rpt2_like"/>
    <property type="match status" value="1"/>
</dbReference>
<dbReference type="Pfam" id="PF12738">
    <property type="entry name" value="PTCB-BRCT"/>
    <property type="match status" value="1"/>
</dbReference>
<name>A0AAV8W1Y6_9CUCU</name>
<evidence type="ECO:0000256" key="2">
    <source>
        <dbReference type="SAM" id="MobiDB-lite"/>
    </source>
</evidence>
<feature type="compositionally biased region" description="Polar residues" evidence="2">
    <location>
        <begin position="561"/>
        <end position="571"/>
    </location>
</feature>
<gene>
    <name evidence="4" type="ORF">NQ315_005346</name>
</gene>
<dbReference type="FunFam" id="3.40.50.10190:FF:000020">
    <property type="entry name" value="DNA topoisomerase II binding protein 1"/>
    <property type="match status" value="1"/>
</dbReference>
<protein>
    <recommendedName>
        <fullName evidence="3">BRCT domain-containing protein</fullName>
    </recommendedName>
</protein>
<reference evidence="4 5" key="1">
    <citation type="journal article" date="2023" name="Insect Mol. Biol.">
        <title>Genome sequencing provides insights into the evolution of gene families encoding plant cell wall-degrading enzymes in longhorned beetles.</title>
        <authorList>
            <person name="Shin N.R."/>
            <person name="Okamura Y."/>
            <person name="Kirsch R."/>
            <person name="Pauchet Y."/>
        </authorList>
    </citation>
    <scope>NUCLEOTIDE SEQUENCE [LARGE SCALE GENOMIC DNA]</scope>
    <source>
        <strain evidence="4">EAD_L_NR</strain>
    </source>
</reference>
<evidence type="ECO:0000313" key="5">
    <source>
        <dbReference type="Proteomes" id="UP001159042"/>
    </source>
</evidence>
<feature type="region of interest" description="Disordered" evidence="2">
    <location>
        <begin position="546"/>
        <end position="571"/>
    </location>
</feature>
<feature type="domain" description="BRCT" evidence="3">
    <location>
        <begin position="195"/>
        <end position="288"/>
    </location>
</feature>
<dbReference type="EMBL" id="JANEYG010000014">
    <property type="protein sequence ID" value="KAJ8920478.1"/>
    <property type="molecule type" value="Genomic_DNA"/>
</dbReference>
<dbReference type="SUPFAM" id="SSF52113">
    <property type="entry name" value="BRCT domain"/>
    <property type="match status" value="4"/>
</dbReference>
<dbReference type="Pfam" id="PF21298">
    <property type="entry name" value="TopBP1_BRCT0"/>
    <property type="match status" value="1"/>
</dbReference>
<feature type="domain" description="BRCT" evidence="3">
    <location>
        <begin position="121"/>
        <end position="173"/>
    </location>
</feature>
<dbReference type="GO" id="GO:0007095">
    <property type="term" value="P:mitotic G2 DNA damage checkpoint signaling"/>
    <property type="evidence" value="ECO:0007669"/>
    <property type="project" value="TreeGrafter"/>
</dbReference>
<dbReference type="SMART" id="SM00292">
    <property type="entry name" value="BRCT"/>
    <property type="match status" value="5"/>
</dbReference>
<dbReference type="PANTHER" id="PTHR13561">
    <property type="entry name" value="DNA REPLICATION REGULATOR DPB11-RELATED"/>
    <property type="match status" value="1"/>
</dbReference>
<dbReference type="InterPro" id="IPR049542">
    <property type="entry name" value="TopBP1-like_BRCT0"/>
</dbReference>
<feature type="compositionally biased region" description="Polar residues" evidence="2">
    <location>
        <begin position="786"/>
        <end position="798"/>
    </location>
</feature>
<organism evidence="4 5">
    <name type="scientific">Exocentrus adspersus</name>
    <dbReference type="NCBI Taxonomy" id="1586481"/>
    <lineage>
        <taxon>Eukaryota</taxon>
        <taxon>Metazoa</taxon>
        <taxon>Ecdysozoa</taxon>
        <taxon>Arthropoda</taxon>
        <taxon>Hexapoda</taxon>
        <taxon>Insecta</taxon>
        <taxon>Pterygota</taxon>
        <taxon>Neoptera</taxon>
        <taxon>Endopterygota</taxon>
        <taxon>Coleoptera</taxon>
        <taxon>Polyphaga</taxon>
        <taxon>Cucujiformia</taxon>
        <taxon>Chrysomeloidea</taxon>
        <taxon>Cerambycidae</taxon>
        <taxon>Lamiinae</taxon>
        <taxon>Acanthocinini</taxon>
        <taxon>Exocentrus</taxon>
    </lineage>
</organism>
<dbReference type="Gene3D" id="3.40.50.10190">
    <property type="entry name" value="BRCT domain"/>
    <property type="match status" value="6"/>
</dbReference>
<dbReference type="GO" id="GO:0006270">
    <property type="term" value="P:DNA replication initiation"/>
    <property type="evidence" value="ECO:0007669"/>
    <property type="project" value="TreeGrafter"/>
</dbReference>
<dbReference type="InterPro" id="IPR036420">
    <property type="entry name" value="BRCT_dom_sf"/>
</dbReference>
<dbReference type="AlphaFoldDB" id="A0AAV8W1Y6"/>
<evidence type="ECO:0000259" key="3">
    <source>
        <dbReference type="PROSITE" id="PS50172"/>
    </source>
</evidence>
<sequence length="970" mass="108422">MDNIRLIFVLPEKYDTEKEVSEIMIQAYETCKQNVRTDVTWVKEDNFDSLTVNKTDFVIFEDFKGDLFENLKETKCARILGPWAISICLMDEKPIPNYPWPIYNVAMYECIIACSNLPKIKKLEIKERVEIMGGCYVDTLVEKVTHLITDSPKSEKYYAAAEAGVKLMCSSWIEAVWETSQSTNVHANDKEFEEHKCLPFQNLNICCTGLLDVQRKELERVIKKNGGKYSAKLRLTEADFLVCAGVEGSMSEKYKAARKRSNIYCVDISWVTESVAKGYSLPHHLFPVKKATSTPTKGGQYLNPDFSILSAISIANISSEKAGVDSTVNATLRNSPAGFASPKPGPSKRKGNLKEDYGQLVDSLDIKKAKKAGQYLDGCSVYITGFSPDHAEKLCKILNLSGATRYDQFSERVTHVIVGDPKFYEVKLIQSKHSQCAVVSVEWLLDSIEKLQPVSEEQYLLSISDINKTDFTSPLSKKGLNLLRTDRTVTRVEAEEAQTAVSQEEDKAETDIIQQYLKRGNTVQEEDDTLAQLLKNADNLSDLANKVQDQPKEPVEFKPAETSTQRTSMSLTQDETSASQMFFEGLKFLVTGFEENHFEYMRDIIEGSCGDVVSKNYKGIPDFVVVPVFNQCELRYTATEIVNDLFINECAKEGGLLSDICYYHRPLNLPDATPLENCVITISGYSSYERNFLKILIEGLGGRHQEQFSRVTSHSRAVVASTHLISDKPSGKKYQAALKWGLPVLTKDWLLECAKTGTRVSEDDHVVEDNNDSPSENIPLIDRKSSCATPKNNISNAGASASKVDSVTSTSAATPSSAAEQVNTFSAMSCLEKINTPGTPVDMQRPRSSGILTPLNQRFPRTLHFSDSAVCLGHKKEKPFSQATPVNKILQQYRESNAELSPCRDTPEKFLWEGIKTPDTPLGACICDPPSPNLRKQCELWLRQFPDFKPPPRYRRLSTPLSEIKKAAVG</sequence>
<dbReference type="PROSITE" id="PS50172">
    <property type="entry name" value="BRCT"/>
    <property type="match status" value="4"/>
</dbReference>
<dbReference type="InterPro" id="IPR001357">
    <property type="entry name" value="BRCT_dom"/>
</dbReference>
<feature type="compositionally biased region" description="Basic and acidic residues" evidence="2">
    <location>
        <begin position="549"/>
        <end position="559"/>
    </location>
</feature>
<accession>A0AAV8W1Y6</accession>
<keyword evidence="1" id="KW-0677">Repeat</keyword>